<protein>
    <submittedName>
        <fullName evidence="1">Uncharacterized protein</fullName>
    </submittedName>
</protein>
<keyword evidence="2" id="KW-1185">Reference proteome</keyword>
<comment type="caution">
    <text evidence="1">The sequence shown here is derived from an EMBL/GenBank/DDBJ whole genome shotgun (WGS) entry which is preliminary data.</text>
</comment>
<dbReference type="EMBL" id="JARK01001372">
    <property type="protein sequence ID" value="EYC15581.1"/>
    <property type="molecule type" value="Genomic_DNA"/>
</dbReference>
<organism evidence="1 2">
    <name type="scientific">Ancylostoma ceylanicum</name>
    <dbReference type="NCBI Taxonomy" id="53326"/>
    <lineage>
        <taxon>Eukaryota</taxon>
        <taxon>Metazoa</taxon>
        <taxon>Ecdysozoa</taxon>
        <taxon>Nematoda</taxon>
        <taxon>Chromadorea</taxon>
        <taxon>Rhabditida</taxon>
        <taxon>Rhabditina</taxon>
        <taxon>Rhabditomorpha</taxon>
        <taxon>Strongyloidea</taxon>
        <taxon>Ancylostomatidae</taxon>
        <taxon>Ancylostomatinae</taxon>
        <taxon>Ancylostoma</taxon>
    </lineage>
</organism>
<reference evidence="2" key="1">
    <citation type="journal article" date="2015" name="Nat. Genet.">
        <title>The genome and transcriptome of the zoonotic hookworm Ancylostoma ceylanicum identify infection-specific gene families.</title>
        <authorList>
            <person name="Schwarz E.M."/>
            <person name="Hu Y."/>
            <person name="Antoshechkin I."/>
            <person name="Miller M.M."/>
            <person name="Sternberg P.W."/>
            <person name="Aroian R.V."/>
        </authorList>
    </citation>
    <scope>NUCLEOTIDE SEQUENCE</scope>
    <source>
        <strain evidence="2">HY135</strain>
    </source>
</reference>
<evidence type="ECO:0000313" key="1">
    <source>
        <dbReference type="EMBL" id="EYC15581.1"/>
    </source>
</evidence>
<evidence type="ECO:0000313" key="2">
    <source>
        <dbReference type="Proteomes" id="UP000024635"/>
    </source>
</evidence>
<dbReference type="OrthoDB" id="5908340at2759"/>
<dbReference type="AlphaFoldDB" id="A0A016UL19"/>
<name>A0A016UL19_9BILA</name>
<accession>A0A016UL19</accession>
<proteinExistence type="predicted"/>
<gene>
    <name evidence="1" type="primary">Acey_s0036.g3226</name>
    <name evidence="1" type="ORF">Y032_0036g3226</name>
</gene>
<sequence length="116" mass="13441">MNHCTAVYNGTCAELLPKPRKAVQGEDLDSTSCVFPCKKCGVNRHTLNQHLVRRYEAYLLHPYAPLLDFAYGEASQLIMSLEQVWVEVSKIRVWNKALTWRQLEDVYPHEETPRSH</sequence>
<dbReference type="Proteomes" id="UP000024635">
    <property type="component" value="Unassembled WGS sequence"/>
</dbReference>